<dbReference type="AlphaFoldDB" id="A0A5B7FGI5"/>
<reference evidence="2 3" key="1">
    <citation type="submission" date="2019-05" db="EMBL/GenBank/DDBJ databases">
        <title>Another draft genome of Portunus trituberculatus and its Hox gene families provides insights of decapod evolution.</title>
        <authorList>
            <person name="Jeong J.-H."/>
            <person name="Song I."/>
            <person name="Kim S."/>
            <person name="Choi T."/>
            <person name="Kim D."/>
            <person name="Ryu S."/>
            <person name="Kim W."/>
        </authorList>
    </citation>
    <scope>NUCLEOTIDE SEQUENCE [LARGE SCALE GENOMIC DNA]</scope>
    <source>
        <tissue evidence="2">Muscle</tissue>
    </source>
</reference>
<organism evidence="2 3">
    <name type="scientific">Portunus trituberculatus</name>
    <name type="common">Swimming crab</name>
    <name type="synonym">Neptunus trituberculatus</name>
    <dbReference type="NCBI Taxonomy" id="210409"/>
    <lineage>
        <taxon>Eukaryota</taxon>
        <taxon>Metazoa</taxon>
        <taxon>Ecdysozoa</taxon>
        <taxon>Arthropoda</taxon>
        <taxon>Crustacea</taxon>
        <taxon>Multicrustacea</taxon>
        <taxon>Malacostraca</taxon>
        <taxon>Eumalacostraca</taxon>
        <taxon>Eucarida</taxon>
        <taxon>Decapoda</taxon>
        <taxon>Pleocyemata</taxon>
        <taxon>Brachyura</taxon>
        <taxon>Eubrachyura</taxon>
        <taxon>Portunoidea</taxon>
        <taxon>Portunidae</taxon>
        <taxon>Portuninae</taxon>
        <taxon>Portunus</taxon>
    </lineage>
</organism>
<feature type="region of interest" description="Disordered" evidence="1">
    <location>
        <begin position="30"/>
        <end position="61"/>
    </location>
</feature>
<sequence length="123" mass="13891">MGKRRHTGRGTWGHSIASCIINSRLPHQIRYQSPRRYQGKHDHPSSGTPPTHPPTHLPASPLTIHYALINPRGMFPHLSPCPMSPSVRQSNWSALLTTAHEFRLDRLSDDGSEAWKMHVTLPH</sequence>
<protein>
    <submittedName>
        <fullName evidence="2">Uncharacterized protein</fullName>
    </submittedName>
</protein>
<keyword evidence="3" id="KW-1185">Reference proteome</keyword>
<gene>
    <name evidence="2" type="ORF">E2C01_038032</name>
</gene>
<comment type="caution">
    <text evidence="2">The sequence shown here is derived from an EMBL/GenBank/DDBJ whole genome shotgun (WGS) entry which is preliminary data.</text>
</comment>
<dbReference type="EMBL" id="VSRR010006242">
    <property type="protein sequence ID" value="MPC44359.1"/>
    <property type="molecule type" value="Genomic_DNA"/>
</dbReference>
<name>A0A5B7FGI5_PORTR</name>
<proteinExistence type="predicted"/>
<dbReference type="Proteomes" id="UP000324222">
    <property type="component" value="Unassembled WGS sequence"/>
</dbReference>
<evidence type="ECO:0000313" key="2">
    <source>
        <dbReference type="EMBL" id="MPC44359.1"/>
    </source>
</evidence>
<accession>A0A5B7FGI5</accession>
<evidence type="ECO:0000313" key="3">
    <source>
        <dbReference type="Proteomes" id="UP000324222"/>
    </source>
</evidence>
<evidence type="ECO:0000256" key="1">
    <source>
        <dbReference type="SAM" id="MobiDB-lite"/>
    </source>
</evidence>